<evidence type="ECO:0000313" key="2">
    <source>
        <dbReference type="Proteomes" id="UP000282837"/>
    </source>
</evidence>
<dbReference type="Pfam" id="PF05159">
    <property type="entry name" value="Capsule_synth"/>
    <property type="match status" value="1"/>
</dbReference>
<accession>A0A437N022</accession>
<dbReference type="GO" id="GO:0015774">
    <property type="term" value="P:polysaccharide transport"/>
    <property type="evidence" value="ECO:0007669"/>
    <property type="project" value="InterPro"/>
</dbReference>
<organism evidence="1 2">
    <name type="scientific">Novosphingobium umbonatum</name>
    <dbReference type="NCBI Taxonomy" id="1908524"/>
    <lineage>
        <taxon>Bacteria</taxon>
        <taxon>Pseudomonadati</taxon>
        <taxon>Pseudomonadota</taxon>
        <taxon>Alphaproteobacteria</taxon>
        <taxon>Sphingomonadales</taxon>
        <taxon>Sphingomonadaceae</taxon>
        <taxon>Novosphingobium</taxon>
    </lineage>
</organism>
<dbReference type="InterPro" id="IPR007833">
    <property type="entry name" value="Capsule_polysaccharide_synth"/>
</dbReference>
<gene>
    <name evidence="1" type="ORF">EOE18_16725</name>
</gene>
<protein>
    <submittedName>
        <fullName evidence="1">Beta-3-deoxy-D-manno-oct-2-ulosonic acid transferase</fullName>
    </submittedName>
</protein>
<sequence>MSEQPLHFLRIPPFPRHRAGALVVSGEGLPFDADALAAEMVAQRVGGAFWAPETDPWTRGLRDDPEAAMVRALRMGGEAARAVVEKLTKGVHPRCPFTGEVLGWLEAVRLMGAWRRLIECNRAYTAVFGIAGWKRETLDALLWAGSGPVPYRQCPKAFGCGDGLRSGDLALAWVARAPASLSKALADVGVKLGEVEDGFIRSSGLGADCVPPLSAMIDPMGSHVDPSRPSLLENVLGTHEFPPELLTRAAALRAMLVEHGVGKYGVAQAGAPVLPPRSRRRLLVIGQVEDDRAVLLGGAGNTNLSLLQRARAMEPDAELIYKPHPDVEAGHRKGAIPDAQALALADAIERHAPLSRLLGEVDGLHVISSQAGFEALLQGVPVVTHGVPFYAGWGLTQDLAPTPERRGRQLGLDALVAASLILCPRYLDPVTRLPCPVEVLVRRMVEGQADMVTPLVRLRRLQGRVARIITKMRM</sequence>
<dbReference type="OrthoDB" id="543755at2"/>
<dbReference type="AlphaFoldDB" id="A0A437N022"/>
<dbReference type="GO" id="GO:0000271">
    <property type="term" value="P:polysaccharide biosynthetic process"/>
    <property type="evidence" value="ECO:0007669"/>
    <property type="project" value="InterPro"/>
</dbReference>
<evidence type="ECO:0000313" key="1">
    <source>
        <dbReference type="EMBL" id="RVU03257.1"/>
    </source>
</evidence>
<proteinExistence type="predicted"/>
<dbReference type="GO" id="GO:0016740">
    <property type="term" value="F:transferase activity"/>
    <property type="evidence" value="ECO:0007669"/>
    <property type="project" value="UniProtKB-KW"/>
</dbReference>
<reference evidence="1 2" key="1">
    <citation type="submission" date="2019-01" db="EMBL/GenBank/DDBJ databases">
        <authorList>
            <person name="Chen W.-M."/>
        </authorList>
    </citation>
    <scope>NUCLEOTIDE SEQUENCE [LARGE SCALE GENOMIC DNA]</scope>
    <source>
        <strain evidence="1 2">FSY-9</strain>
    </source>
</reference>
<name>A0A437N022_9SPHN</name>
<dbReference type="Proteomes" id="UP000282837">
    <property type="component" value="Unassembled WGS sequence"/>
</dbReference>
<dbReference type="EMBL" id="SACO01000018">
    <property type="protein sequence ID" value="RVU03257.1"/>
    <property type="molecule type" value="Genomic_DNA"/>
</dbReference>
<keyword evidence="1" id="KW-0808">Transferase</keyword>
<keyword evidence="2" id="KW-1185">Reference proteome</keyword>
<comment type="caution">
    <text evidence="1">The sequence shown here is derived from an EMBL/GenBank/DDBJ whole genome shotgun (WGS) entry which is preliminary data.</text>
</comment>
<dbReference type="RefSeq" id="WP_127711633.1">
    <property type="nucleotide sequence ID" value="NZ_SACO01000018.1"/>
</dbReference>
<dbReference type="CDD" id="cd16439">
    <property type="entry name" value="beta_Kdo_transferase_KpsC_2"/>
    <property type="match status" value="1"/>
</dbReference>